<keyword evidence="1" id="KW-0732">Signal</keyword>
<feature type="chain" id="PRO_5026811891" evidence="1">
    <location>
        <begin position="22"/>
        <end position="115"/>
    </location>
</feature>
<proteinExistence type="predicted"/>
<dbReference type="InterPro" id="IPR006170">
    <property type="entry name" value="PBP/GOBP"/>
</dbReference>
<gene>
    <name evidence="3" type="primary">LOC111595441</name>
</gene>
<reference evidence="3" key="1">
    <citation type="submission" date="2025-08" db="UniProtKB">
        <authorList>
            <consortium name="RefSeq"/>
        </authorList>
    </citation>
    <scope>IDENTIFICATION</scope>
    <source>
        <strain evidence="3">15085-1641.00</strain>
        <tissue evidence="3">Whole body</tissue>
    </source>
</reference>
<evidence type="ECO:0000313" key="2">
    <source>
        <dbReference type="Proteomes" id="UP000504633"/>
    </source>
</evidence>
<dbReference type="Proteomes" id="UP000504633">
    <property type="component" value="Unplaced"/>
</dbReference>
<dbReference type="CTD" id="32897"/>
<dbReference type="Gene3D" id="1.10.238.20">
    <property type="entry name" value="Pheromone/general odorant binding protein domain"/>
    <property type="match status" value="1"/>
</dbReference>
<dbReference type="GeneID" id="111595441"/>
<name>A0A6J1LDB4_DROHY</name>
<organism evidence="2 3">
    <name type="scientific">Drosophila hydei</name>
    <name type="common">Fruit fly</name>
    <dbReference type="NCBI Taxonomy" id="7224"/>
    <lineage>
        <taxon>Eukaryota</taxon>
        <taxon>Metazoa</taxon>
        <taxon>Ecdysozoa</taxon>
        <taxon>Arthropoda</taxon>
        <taxon>Hexapoda</taxon>
        <taxon>Insecta</taxon>
        <taxon>Pterygota</taxon>
        <taxon>Neoptera</taxon>
        <taxon>Endopterygota</taxon>
        <taxon>Diptera</taxon>
        <taxon>Brachycera</taxon>
        <taxon>Muscomorpha</taxon>
        <taxon>Ephydroidea</taxon>
        <taxon>Drosophilidae</taxon>
        <taxon>Drosophila</taxon>
    </lineage>
</organism>
<dbReference type="OrthoDB" id="7818833at2759"/>
<dbReference type="Pfam" id="PF01395">
    <property type="entry name" value="PBP_GOBP"/>
    <property type="match status" value="1"/>
</dbReference>
<evidence type="ECO:0000256" key="1">
    <source>
        <dbReference type="SAM" id="SignalP"/>
    </source>
</evidence>
<protein>
    <submittedName>
        <fullName evidence="3">Uncharacterized protein LOC111595441</fullName>
    </submittedName>
</protein>
<dbReference type="OMA" id="DDENCQK"/>
<dbReference type="SUPFAM" id="SSF47565">
    <property type="entry name" value="Insect pheromone/odorant-binding proteins"/>
    <property type="match status" value="1"/>
</dbReference>
<keyword evidence="2" id="KW-1185">Reference proteome</keyword>
<dbReference type="KEGG" id="dhe:111595441"/>
<dbReference type="CDD" id="cd23992">
    <property type="entry name" value="PBP_GOBP"/>
    <property type="match status" value="1"/>
</dbReference>
<accession>A0A6J1LDB4</accession>
<sequence length="115" mass="13169">MKIRGFIFITLLMTLLSLSYSSETCQKLNNITAADLDSVPRDVPIEDLPDKFKCYCKCLLKDASDDDGKLDVELALKTLNYNNREKLEKCKNLYDHMETKSCNYAAFVFSCLHVD</sequence>
<dbReference type="RefSeq" id="XP_023164934.2">
    <property type="nucleotide sequence ID" value="XM_023309166.2"/>
</dbReference>
<evidence type="ECO:0000313" key="3">
    <source>
        <dbReference type="RefSeq" id="XP_023164934.2"/>
    </source>
</evidence>
<dbReference type="InterPro" id="IPR036728">
    <property type="entry name" value="PBP_GOBP_sf"/>
</dbReference>
<dbReference type="AlphaFoldDB" id="A0A6J1LDB4"/>
<feature type="signal peptide" evidence="1">
    <location>
        <begin position="1"/>
        <end position="21"/>
    </location>
</feature>
<dbReference type="GO" id="GO:0005549">
    <property type="term" value="F:odorant binding"/>
    <property type="evidence" value="ECO:0007669"/>
    <property type="project" value="InterPro"/>
</dbReference>